<dbReference type="InterPro" id="IPR008927">
    <property type="entry name" value="6-PGluconate_DH-like_C_sf"/>
</dbReference>
<accession>A0ABR2UWK9</accession>
<dbReference type="PROSITE" id="PS00521">
    <property type="entry name" value="P5CR"/>
    <property type="match status" value="1"/>
</dbReference>
<dbReference type="Proteomes" id="UP001408356">
    <property type="component" value="Unassembled WGS sequence"/>
</dbReference>
<dbReference type="InterPro" id="IPR029036">
    <property type="entry name" value="P5CR_dimer"/>
</dbReference>
<dbReference type="Gene3D" id="1.10.3730.10">
    <property type="entry name" value="ProC C-terminal domain-like"/>
    <property type="match status" value="1"/>
</dbReference>
<proteinExistence type="predicted"/>
<keyword evidence="1" id="KW-0560">Oxidoreductase</keyword>
<evidence type="ECO:0000256" key="1">
    <source>
        <dbReference type="ARBA" id="ARBA00023002"/>
    </source>
</evidence>
<evidence type="ECO:0000256" key="2">
    <source>
        <dbReference type="SAM" id="MobiDB-lite"/>
    </source>
</evidence>
<evidence type="ECO:0000313" key="5">
    <source>
        <dbReference type="Proteomes" id="UP001408356"/>
    </source>
</evidence>
<dbReference type="PANTHER" id="PTHR11645">
    <property type="entry name" value="PYRROLINE-5-CARBOXYLATE REDUCTASE"/>
    <property type="match status" value="1"/>
</dbReference>
<gene>
    <name evidence="4" type="ORF">SUNI508_07937</name>
</gene>
<reference evidence="4 5" key="1">
    <citation type="journal article" date="2024" name="J. Plant Pathol.">
        <title>Sequence and assembly of the genome of Seiridium unicorne, isolate CBS 538.82, causal agent of cypress canker disease.</title>
        <authorList>
            <person name="Scali E."/>
            <person name="Rocca G.D."/>
            <person name="Danti R."/>
            <person name="Garbelotto M."/>
            <person name="Barberini S."/>
            <person name="Baroncelli R."/>
            <person name="Emiliani G."/>
        </authorList>
    </citation>
    <scope>NUCLEOTIDE SEQUENCE [LARGE SCALE GENOMIC DNA]</scope>
    <source>
        <strain evidence="4 5">BM-138-508</strain>
    </source>
</reference>
<feature type="compositionally biased region" description="Polar residues" evidence="2">
    <location>
        <begin position="94"/>
        <end position="111"/>
    </location>
</feature>
<keyword evidence="5" id="KW-1185">Reference proteome</keyword>
<dbReference type="InterPro" id="IPR053790">
    <property type="entry name" value="P5CR-like_CS"/>
</dbReference>
<sequence length="216" mass="24088">MLKSCADFVTDGESRMIDGKFRVYVDTLDFGHIMGEVELTELLQSVGREYGKEEELGREEELDKEMKLKEKMDQEIEALFSHIYEWYETEHASASKSSPTSHNTSVPGQRVSQDRECPRTESVPGQRVSQDRECPTALGLPEEQALRLSKQTCVGAGRMLVESSDSPSQLRVNVTSPNGTTKAALKSFKESHFQQIVDKAVNAAVDRGEELGKETA</sequence>
<dbReference type="Gene3D" id="2.40.320.10">
    <property type="entry name" value="Hypothetical Protein Pfu-838710-001"/>
    <property type="match status" value="1"/>
</dbReference>
<dbReference type="EMBL" id="JARVKF010000363">
    <property type="protein sequence ID" value="KAK9418680.1"/>
    <property type="molecule type" value="Genomic_DNA"/>
</dbReference>
<evidence type="ECO:0000313" key="4">
    <source>
        <dbReference type="EMBL" id="KAK9418680.1"/>
    </source>
</evidence>
<dbReference type="SUPFAM" id="SSF48179">
    <property type="entry name" value="6-phosphogluconate dehydrogenase C-terminal domain-like"/>
    <property type="match status" value="1"/>
</dbReference>
<evidence type="ECO:0000259" key="3">
    <source>
        <dbReference type="Pfam" id="PF14748"/>
    </source>
</evidence>
<dbReference type="Pfam" id="PF14748">
    <property type="entry name" value="P5CR_dimer"/>
    <property type="match status" value="1"/>
</dbReference>
<feature type="domain" description="Pyrroline-5-carboxylate reductase dimerisation" evidence="3">
    <location>
        <begin position="137"/>
        <end position="211"/>
    </location>
</feature>
<protein>
    <submittedName>
        <fullName evidence="4">Pyrroline-5-carboxylate reductase dimerization domain-containing protein</fullName>
    </submittedName>
</protein>
<comment type="caution">
    <text evidence="4">The sequence shown here is derived from an EMBL/GenBank/DDBJ whole genome shotgun (WGS) entry which is preliminary data.</text>
</comment>
<dbReference type="PANTHER" id="PTHR11645:SF0">
    <property type="entry name" value="PYRROLINE-5-CARBOXYLATE REDUCTASE 3"/>
    <property type="match status" value="1"/>
</dbReference>
<organism evidence="4 5">
    <name type="scientific">Seiridium unicorne</name>
    <dbReference type="NCBI Taxonomy" id="138068"/>
    <lineage>
        <taxon>Eukaryota</taxon>
        <taxon>Fungi</taxon>
        <taxon>Dikarya</taxon>
        <taxon>Ascomycota</taxon>
        <taxon>Pezizomycotina</taxon>
        <taxon>Sordariomycetes</taxon>
        <taxon>Xylariomycetidae</taxon>
        <taxon>Amphisphaeriales</taxon>
        <taxon>Sporocadaceae</taxon>
        <taxon>Seiridium</taxon>
    </lineage>
</organism>
<name>A0ABR2UWK9_9PEZI</name>
<feature type="region of interest" description="Disordered" evidence="2">
    <location>
        <begin position="93"/>
        <end position="134"/>
    </location>
</feature>